<dbReference type="EMBL" id="NBII01000003">
    <property type="protein sequence ID" value="PAV20456.1"/>
    <property type="molecule type" value="Genomic_DNA"/>
</dbReference>
<evidence type="ECO:0000256" key="1">
    <source>
        <dbReference type="SAM" id="MobiDB-lite"/>
    </source>
</evidence>
<sequence length="341" mass="35258">MPYTLPPRPEFYIPEELVRAQARETSTTTTIFTTSPSSFTFTSGTGTGTGIGMGTTNLRTKLNLSTGIGKFNVLKRKGSAAAAAKALRTKLAGVGGDVLGLGLGLESENGNGTSMSVGGEIGLGIGISGEIGIVGGGGTIRGRKKKGGRGQVRKGEAVVGSVDYNSRVVGRMTRGRDGSVRVRKSTKVKTKVKAKRVDENENANGRMMGAGGGGVDAITNSGGCCVGREGEGGGEGGEDKTLLSKLGAQAGKRRVVLLESLNLNLNADGLKEVRRRLSLNLHPAKRRGEGDENNVDSPMEVSDASTATSSGGRRGLSRRATGSTSSLRLLYRKFEKGGNGL</sequence>
<evidence type="ECO:0000313" key="3">
    <source>
        <dbReference type="Proteomes" id="UP000217199"/>
    </source>
</evidence>
<accession>A0A286ULF3</accession>
<protein>
    <submittedName>
        <fullName evidence="2">Uncharacterized protein</fullName>
    </submittedName>
</protein>
<reference evidence="2 3" key="1">
    <citation type="journal article" date="2017" name="Mol. Ecol.">
        <title>Comparative and population genomic landscape of Phellinus noxius: A hypervariable fungus causing root rot in trees.</title>
        <authorList>
            <person name="Chung C.L."/>
            <person name="Lee T.J."/>
            <person name="Akiba M."/>
            <person name="Lee H.H."/>
            <person name="Kuo T.H."/>
            <person name="Liu D."/>
            <person name="Ke H.M."/>
            <person name="Yokoi T."/>
            <person name="Roa M.B."/>
            <person name="Lu M.J."/>
            <person name="Chang Y.Y."/>
            <person name="Ann P.J."/>
            <person name="Tsai J.N."/>
            <person name="Chen C.Y."/>
            <person name="Tzean S.S."/>
            <person name="Ota Y."/>
            <person name="Hattori T."/>
            <person name="Sahashi N."/>
            <person name="Liou R.F."/>
            <person name="Kikuchi T."/>
            <person name="Tsai I.J."/>
        </authorList>
    </citation>
    <scope>NUCLEOTIDE SEQUENCE [LARGE SCALE GENOMIC DNA]</scope>
    <source>
        <strain evidence="2 3">FFPRI411160</strain>
    </source>
</reference>
<evidence type="ECO:0000313" key="2">
    <source>
        <dbReference type="EMBL" id="PAV20456.1"/>
    </source>
</evidence>
<name>A0A286ULF3_9AGAM</name>
<organism evidence="2 3">
    <name type="scientific">Pyrrhoderma noxium</name>
    <dbReference type="NCBI Taxonomy" id="2282107"/>
    <lineage>
        <taxon>Eukaryota</taxon>
        <taxon>Fungi</taxon>
        <taxon>Dikarya</taxon>
        <taxon>Basidiomycota</taxon>
        <taxon>Agaricomycotina</taxon>
        <taxon>Agaricomycetes</taxon>
        <taxon>Hymenochaetales</taxon>
        <taxon>Hymenochaetaceae</taxon>
        <taxon>Pyrrhoderma</taxon>
    </lineage>
</organism>
<proteinExistence type="predicted"/>
<gene>
    <name evidence="2" type="ORF">PNOK_0308300</name>
</gene>
<keyword evidence="3" id="KW-1185">Reference proteome</keyword>
<dbReference type="AlphaFoldDB" id="A0A286ULF3"/>
<dbReference type="Proteomes" id="UP000217199">
    <property type="component" value="Unassembled WGS sequence"/>
</dbReference>
<comment type="caution">
    <text evidence="2">The sequence shown here is derived from an EMBL/GenBank/DDBJ whole genome shotgun (WGS) entry which is preliminary data.</text>
</comment>
<feature type="region of interest" description="Disordered" evidence="1">
    <location>
        <begin position="284"/>
        <end position="323"/>
    </location>
</feature>
<dbReference type="InParanoid" id="A0A286ULF3"/>